<keyword evidence="2" id="KW-1185">Reference proteome</keyword>
<dbReference type="Proteomes" id="UP000001822">
    <property type="component" value="Chromosome"/>
</dbReference>
<dbReference type="AlphaFoldDB" id="A0A6N4SNS2"/>
<protein>
    <submittedName>
        <fullName evidence="1">Uncharacterized protein</fullName>
    </submittedName>
</protein>
<dbReference type="RefSeq" id="WP_011584026.1">
    <property type="nucleotide sequence ID" value="NC_008255.1"/>
</dbReference>
<proteinExistence type="predicted"/>
<organism evidence="1 2">
    <name type="scientific">Cytophaga hutchinsonii (strain ATCC 33406 / DSM 1761 / CIP 103989 / NBRC 15051 / NCIMB 9469 / D465)</name>
    <dbReference type="NCBI Taxonomy" id="269798"/>
    <lineage>
        <taxon>Bacteria</taxon>
        <taxon>Pseudomonadati</taxon>
        <taxon>Bacteroidota</taxon>
        <taxon>Cytophagia</taxon>
        <taxon>Cytophagales</taxon>
        <taxon>Cytophagaceae</taxon>
        <taxon>Cytophaga</taxon>
    </lineage>
</organism>
<sequence>MFVISDIIKSIGMDIQYLFSILKKSNWLTGNGTGVSYSFLNLEVINNSVLSGMVYIGDKLLDFELSFQDIIYNTFKIDKYTFLVKSSDAITVFVDGDEANTVPLIKMRNLK</sequence>
<dbReference type="EMBL" id="CP000383">
    <property type="protein sequence ID" value="ABG57910.1"/>
    <property type="molecule type" value="Genomic_DNA"/>
</dbReference>
<dbReference type="OrthoDB" id="9873971at2"/>
<name>A0A6N4SNS2_CYTH3</name>
<accession>A0A6N4SNS2</accession>
<dbReference type="KEGG" id="chu:CHU_0623"/>
<evidence type="ECO:0000313" key="1">
    <source>
        <dbReference type="EMBL" id="ABG57910.1"/>
    </source>
</evidence>
<gene>
    <name evidence="1" type="ordered locus">CHU_0623</name>
</gene>
<evidence type="ECO:0000313" key="2">
    <source>
        <dbReference type="Proteomes" id="UP000001822"/>
    </source>
</evidence>
<reference evidence="1 2" key="1">
    <citation type="journal article" date="2007" name="Appl. Environ. Microbiol.">
        <title>Genome sequence of the cellulolytic gliding bacterium Cytophaga hutchinsonii.</title>
        <authorList>
            <person name="Xie G."/>
            <person name="Bruce D.C."/>
            <person name="Challacombe J.F."/>
            <person name="Chertkov O."/>
            <person name="Detter J.C."/>
            <person name="Gilna P."/>
            <person name="Han C.S."/>
            <person name="Lucas S."/>
            <person name="Misra M."/>
            <person name="Myers G.L."/>
            <person name="Richardson P."/>
            <person name="Tapia R."/>
            <person name="Thayer N."/>
            <person name="Thompson L.S."/>
            <person name="Brettin T.S."/>
            <person name="Henrissat B."/>
            <person name="Wilson D.B."/>
            <person name="McBride M.J."/>
        </authorList>
    </citation>
    <scope>NUCLEOTIDE SEQUENCE [LARGE SCALE GENOMIC DNA]</scope>
    <source>
        <strain evidence="2">ATCC 33406 / DSM 1761 / CIP 103989 / NBRC 15051 / NCIMB 9469 / D465</strain>
    </source>
</reference>